<reference evidence="2" key="1">
    <citation type="submission" date="2020-05" db="UniProtKB">
        <authorList>
            <consortium name="EnsemblMetazoa"/>
        </authorList>
    </citation>
    <scope>IDENTIFICATION</scope>
    <source>
        <strain evidence="2">TTRI</strain>
    </source>
</reference>
<feature type="region of interest" description="Disordered" evidence="1">
    <location>
        <begin position="58"/>
        <end position="86"/>
    </location>
</feature>
<evidence type="ECO:0000313" key="3">
    <source>
        <dbReference type="Proteomes" id="UP000078200"/>
    </source>
</evidence>
<dbReference type="EnsemblMetazoa" id="GAUT013814-RA">
    <property type="protein sequence ID" value="GAUT013814-PA"/>
    <property type="gene ID" value="GAUT013814"/>
</dbReference>
<dbReference type="AlphaFoldDB" id="A0A1A9USG4"/>
<feature type="compositionally biased region" description="Polar residues" evidence="1">
    <location>
        <begin position="58"/>
        <end position="81"/>
    </location>
</feature>
<dbReference type="Proteomes" id="UP000078200">
    <property type="component" value="Unassembled WGS sequence"/>
</dbReference>
<evidence type="ECO:0000313" key="2">
    <source>
        <dbReference type="EnsemblMetazoa" id="GAUT013814-PA"/>
    </source>
</evidence>
<keyword evidence="3" id="KW-1185">Reference proteome</keyword>
<sequence>MLLADGTILKTDSAFTYFFQFEGITTLIRFVVMSVATESILLGCSFLKAFQATLNQSDQSASCRPSGPNDPNTSEPTVETVRTSKRKSNSILTEELKFTTNTKKITTEHMWRERPSDTTGTMLSRSWPRHGEHDIGAEFDQSEQAPLILAMVALTLCAAVSADTLGCLKPTTIIDPTFGPMTGSFDATARLCRRHITELPTRSECDERTAGYAQVIHDCPSFNVVLGETAESEDQSDGDYSTYLRLLPKSSQGGIIELVGRAYAESKYVKPSKTNLMSQKRENEGEVCSAPARPTSKSKSDQQQPGIPLWSE</sequence>
<feature type="region of interest" description="Disordered" evidence="1">
    <location>
        <begin position="272"/>
        <end position="312"/>
    </location>
</feature>
<name>A0A1A9USG4_GLOAU</name>
<evidence type="ECO:0000256" key="1">
    <source>
        <dbReference type="SAM" id="MobiDB-lite"/>
    </source>
</evidence>
<proteinExistence type="predicted"/>
<dbReference type="VEuPathDB" id="VectorBase:GAUT013814"/>
<feature type="compositionally biased region" description="Polar residues" evidence="1">
    <location>
        <begin position="295"/>
        <end position="305"/>
    </location>
</feature>
<protein>
    <submittedName>
        <fullName evidence="2">Uncharacterized protein</fullName>
    </submittedName>
</protein>
<organism evidence="2 3">
    <name type="scientific">Glossina austeni</name>
    <name type="common">Savannah tsetse fly</name>
    <dbReference type="NCBI Taxonomy" id="7395"/>
    <lineage>
        <taxon>Eukaryota</taxon>
        <taxon>Metazoa</taxon>
        <taxon>Ecdysozoa</taxon>
        <taxon>Arthropoda</taxon>
        <taxon>Hexapoda</taxon>
        <taxon>Insecta</taxon>
        <taxon>Pterygota</taxon>
        <taxon>Neoptera</taxon>
        <taxon>Endopterygota</taxon>
        <taxon>Diptera</taxon>
        <taxon>Brachycera</taxon>
        <taxon>Muscomorpha</taxon>
        <taxon>Hippoboscoidea</taxon>
        <taxon>Glossinidae</taxon>
        <taxon>Glossina</taxon>
    </lineage>
</organism>
<accession>A0A1A9USG4</accession>